<evidence type="ECO:0000313" key="1">
    <source>
        <dbReference type="EMBL" id="OOZ38608.1"/>
    </source>
</evidence>
<keyword evidence="2" id="KW-1185">Reference proteome</keyword>
<reference evidence="1 2" key="1">
    <citation type="submission" date="2016-11" db="EMBL/GenBank/DDBJ databases">
        <title>Mixed transmission modes and dynamic genome evolution in an obligate animal-bacterial symbiosis.</title>
        <authorList>
            <person name="Russell S.L."/>
            <person name="Corbett-Detig R.B."/>
            <person name="Cavanaugh C.M."/>
        </authorList>
    </citation>
    <scope>NUCLEOTIDE SEQUENCE [LARGE SCALE GENOMIC DNA]</scope>
    <source>
        <strain evidence="1">Sp-SM6</strain>
    </source>
</reference>
<organism evidence="1 2">
    <name type="scientific">Solemya elarraichensis gill symbiont</name>
    <dbReference type="NCBI Taxonomy" id="1918949"/>
    <lineage>
        <taxon>Bacteria</taxon>
        <taxon>Pseudomonadati</taxon>
        <taxon>Pseudomonadota</taxon>
        <taxon>Gammaproteobacteria</taxon>
        <taxon>sulfur-oxidizing symbionts</taxon>
    </lineage>
</organism>
<gene>
    <name evidence="1" type="ORF">BOW52_08255</name>
</gene>
<dbReference type="AlphaFoldDB" id="A0A1T2L0J7"/>
<evidence type="ECO:0000313" key="2">
    <source>
        <dbReference type="Proteomes" id="UP000190198"/>
    </source>
</evidence>
<name>A0A1T2L0J7_9GAMM</name>
<dbReference type="EMBL" id="MPRK01000167">
    <property type="protein sequence ID" value="OOZ38608.1"/>
    <property type="molecule type" value="Genomic_DNA"/>
</dbReference>
<proteinExistence type="predicted"/>
<accession>A0A1T2L0J7</accession>
<comment type="caution">
    <text evidence="1">The sequence shown here is derived from an EMBL/GenBank/DDBJ whole genome shotgun (WGS) entry which is preliminary data.</text>
</comment>
<dbReference type="Proteomes" id="UP000190198">
    <property type="component" value="Unassembled WGS sequence"/>
</dbReference>
<feature type="non-terminal residue" evidence="1">
    <location>
        <position position="1"/>
    </location>
</feature>
<sequence length="117" mass="13684">KEKENTTLSPSVSALPTVPNCPHQEIIAAYHKYLPTLPQVRVWNDSRKKKLVARWREETARQNVDWWRDLFSWIASCNPHLIGDNERQWTADLEWIVTANNFIKVIEGKCQRKGEDA</sequence>
<protein>
    <submittedName>
        <fullName evidence="1">Uncharacterized protein</fullName>
    </submittedName>
</protein>